<protein>
    <submittedName>
        <fullName evidence="7">DUF106 domain-containing protein</fullName>
    </submittedName>
</protein>
<evidence type="ECO:0000256" key="2">
    <source>
        <dbReference type="ARBA" id="ARBA00022692"/>
    </source>
</evidence>
<comment type="subcellular location">
    <subcellularLocation>
        <location evidence="1">Membrane</location>
        <topology evidence="1">Multi-pass membrane protein</topology>
    </subcellularLocation>
</comment>
<accession>A0ABD5W5S4</accession>
<dbReference type="SMART" id="SM01415">
    <property type="entry name" value="DUF106"/>
    <property type="match status" value="1"/>
</dbReference>
<gene>
    <name evidence="7" type="ORF">ACFQQG_16810</name>
</gene>
<keyword evidence="2 6" id="KW-0812">Transmembrane</keyword>
<dbReference type="AlphaFoldDB" id="A0ABD5W5S4"/>
<name>A0ABD5W5S4_9EURY</name>
<organism evidence="7 8">
    <name type="scientific">Halovenus salina</name>
    <dbReference type="NCBI Taxonomy" id="1510225"/>
    <lineage>
        <taxon>Archaea</taxon>
        <taxon>Methanobacteriati</taxon>
        <taxon>Methanobacteriota</taxon>
        <taxon>Stenosarchaea group</taxon>
        <taxon>Halobacteria</taxon>
        <taxon>Halobacteriales</taxon>
        <taxon>Haloarculaceae</taxon>
        <taxon>Halovenus</taxon>
    </lineage>
</organism>
<dbReference type="Pfam" id="PF01956">
    <property type="entry name" value="EMC3_TMCO1"/>
    <property type="match status" value="1"/>
</dbReference>
<proteinExistence type="predicted"/>
<feature type="transmembrane region" description="Helical" evidence="6">
    <location>
        <begin position="264"/>
        <end position="286"/>
    </location>
</feature>
<feature type="transmembrane region" description="Helical" evidence="6">
    <location>
        <begin position="220"/>
        <end position="244"/>
    </location>
</feature>
<dbReference type="PANTHER" id="PTHR42198">
    <property type="entry name" value="INTEGRAL MEMBRANE PROTEIN"/>
    <property type="match status" value="1"/>
</dbReference>
<keyword evidence="8" id="KW-1185">Reference proteome</keyword>
<dbReference type="InterPro" id="IPR038978">
    <property type="entry name" value="MJ0935"/>
</dbReference>
<dbReference type="EMBL" id="JBHSZI010000001">
    <property type="protein sequence ID" value="MFC7059538.1"/>
    <property type="molecule type" value="Genomic_DNA"/>
</dbReference>
<keyword evidence="3 6" id="KW-1133">Transmembrane helix</keyword>
<dbReference type="GeneID" id="76631707"/>
<comment type="caution">
    <text evidence="7">The sequence shown here is derived from an EMBL/GenBank/DDBJ whole genome shotgun (WGS) entry which is preliminary data.</text>
</comment>
<dbReference type="GO" id="GO:0016020">
    <property type="term" value="C:membrane"/>
    <property type="evidence" value="ECO:0007669"/>
    <property type="project" value="UniProtKB-SubCell"/>
</dbReference>
<feature type="transmembrane region" description="Helical" evidence="6">
    <location>
        <begin position="131"/>
        <end position="155"/>
    </location>
</feature>
<evidence type="ECO:0000256" key="4">
    <source>
        <dbReference type="ARBA" id="ARBA00023136"/>
    </source>
</evidence>
<feature type="coiled-coil region" evidence="5">
    <location>
        <begin position="169"/>
        <end position="196"/>
    </location>
</feature>
<evidence type="ECO:0000256" key="5">
    <source>
        <dbReference type="SAM" id="Coils"/>
    </source>
</evidence>
<dbReference type="PANTHER" id="PTHR42198:SF1">
    <property type="entry name" value="INTEGRAL MEMBRANE PROTEIN"/>
    <property type="match status" value="1"/>
</dbReference>
<dbReference type="RefSeq" id="WP_267162319.1">
    <property type="nucleotide sequence ID" value="NZ_CP112972.1"/>
</dbReference>
<keyword evidence="4 6" id="KW-0472">Membrane</keyword>
<evidence type="ECO:0000256" key="3">
    <source>
        <dbReference type="ARBA" id="ARBA00022989"/>
    </source>
</evidence>
<evidence type="ECO:0000256" key="6">
    <source>
        <dbReference type="SAM" id="Phobius"/>
    </source>
</evidence>
<keyword evidence="5" id="KW-0175">Coiled coil</keyword>
<dbReference type="Proteomes" id="UP001596445">
    <property type="component" value="Unassembled WGS sequence"/>
</dbReference>
<evidence type="ECO:0000313" key="7">
    <source>
        <dbReference type="EMBL" id="MFC7059538.1"/>
    </source>
</evidence>
<evidence type="ECO:0000256" key="1">
    <source>
        <dbReference type="ARBA" id="ARBA00004141"/>
    </source>
</evidence>
<reference evidence="7 8" key="1">
    <citation type="journal article" date="2019" name="Int. J. Syst. Evol. Microbiol.">
        <title>The Global Catalogue of Microorganisms (GCM) 10K type strain sequencing project: providing services to taxonomists for standard genome sequencing and annotation.</title>
        <authorList>
            <consortium name="The Broad Institute Genomics Platform"/>
            <consortium name="The Broad Institute Genome Sequencing Center for Infectious Disease"/>
            <person name="Wu L."/>
            <person name="Ma J."/>
        </authorList>
    </citation>
    <scope>NUCLEOTIDE SEQUENCE [LARGE SCALE GENOMIC DNA]</scope>
    <source>
        <strain evidence="7 8">JCM 30072</strain>
    </source>
</reference>
<dbReference type="InterPro" id="IPR002809">
    <property type="entry name" value="EMC3/TMCO1"/>
</dbReference>
<sequence>MTDSSLQSLLEDEATAEALAIVLARAEEGNGTVTWQSVSGAVPAEVWGQIVGSELLVSVGDSFVIDDPPALREALNTAGIDVTADISIEETEALPGWRLTDKVAGAGALVLATGYQIPAIKSSVVSGANIMFGPLAGAVPFWMLVTLLAVTVAAISTGVRRRLVDQQQVTSIKERLKTTKEQLREAEERGDETAVERLRERRDELMRSQLGILTHMLRPLAWTMLVTVPVFLWVSWAVVAPQFAIGATTPALPVLGRMAWTARVLGPVPLWMVYYTLNVVVSNLVIKRATKRVTDNQAAA</sequence>
<evidence type="ECO:0000313" key="8">
    <source>
        <dbReference type="Proteomes" id="UP001596445"/>
    </source>
</evidence>